<dbReference type="EC" id="2.4.1.227" evidence="10"/>
<evidence type="ECO:0000259" key="12">
    <source>
        <dbReference type="Pfam" id="PF04101"/>
    </source>
</evidence>
<evidence type="ECO:0000256" key="10">
    <source>
        <dbReference type="HAMAP-Rule" id="MF_00033"/>
    </source>
</evidence>
<evidence type="ECO:0000256" key="5">
    <source>
        <dbReference type="ARBA" id="ARBA00022960"/>
    </source>
</evidence>
<gene>
    <name evidence="10" type="primary">murG</name>
    <name evidence="13" type="ORF">BHU72_07700</name>
</gene>
<keyword evidence="5 10" id="KW-0133">Cell shape</keyword>
<dbReference type="GO" id="GO:0008360">
    <property type="term" value="P:regulation of cell shape"/>
    <property type="evidence" value="ECO:0007669"/>
    <property type="project" value="UniProtKB-KW"/>
</dbReference>
<evidence type="ECO:0000313" key="13">
    <source>
        <dbReference type="EMBL" id="OEH84712.1"/>
    </source>
</evidence>
<accession>A0A1E5L3L2</accession>
<evidence type="ECO:0000256" key="1">
    <source>
        <dbReference type="ARBA" id="ARBA00022475"/>
    </source>
</evidence>
<feature type="domain" description="Glycosyltransferase family 28 N-terminal" evidence="11">
    <location>
        <begin position="3"/>
        <end position="142"/>
    </location>
</feature>
<dbReference type="GO" id="GO:0005886">
    <property type="term" value="C:plasma membrane"/>
    <property type="evidence" value="ECO:0007669"/>
    <property type="project" value="UniProtKB-SubCell"/>
</dbReference>
<dbReference type="PANTHER" id="PTHR21015:SF22">
    <property type="entry name" value="GLYCOSYLTRANSFERASE"/>
    <property type="match status" value="1"/>
</dbReference>
<dbReference type="InterPro" id="IPR006009">
    <property type="entry name" value="GlcNAc_MurG"/>
</dbReference>
<dbReference type="CDD" id="cd03785">
    <property type="entry name" value="GT28_MurG"/>
    <property type="match status" value="1"/>
</dbReference>
<comment type="caution">
    <text evidence="10">Lacks conserved residue(s) required for the propagation of feature annotation.</text>
</comment>
<comment type="function">
    <text evidence="10">Cell wall formation. Catalyzes the transfer of a GlcNAc subunit on undecaprenyl-pyrophosphoryl-MurNAc-pentapeptide (lipid intermediate I) to form undecaprenyl-pyrophosphoryl-MurNAc-(pentapeptide)GlcNAc (lipid intermediate II).</text>
</comment>
<feature type="binding site" evidence="10">
    <location>
        <begin position="10"/>
        <end position="12"/>
    </location>
    <ligand>
        <name>UDP-N-acetyl-alpha-D-glucosamine</name>
        <dbReference type="ChEBI" id="CHEBI:57705"/>
    </ligand>
</feature>
<comment type="subcellular location">
    <subcellularLocation>
        <location evidence="10">Cell membrane</location>
        <topology evidence="10">Peripheral membrane protein</topology>
        <orientation evidence="10">Cytoplasmic side</orientation>
    </subcellularLocation>
</comment>
<feature type="binding site" evidence="10">
    <location>
        <position position="124"/>
    </location>
    <ligand>
        <name>UDP-N-acetyl-alpha-D-glucosamine</name>
        <dbReference type="ChEBI" id="CHEBI:57705"/>
    </ligand>
</feature>
<feature type="binding site" evidence="10">
    <location>
        <position position="196"/>
    </location>
    <ligand>
        <name>UDP-N-acetyl-alpha-D-glucosamine</name>
        <dbReference type="ChEBI" id="CHEBI:57705"/>
    </ligand>
</feature>
<dbReference type="Proteomes" id="UP000095255">
    <property type="component" value="Unassembled WGS sequence"/>
</dbReference>
<dbReference type="GO" id="GO:0051301">
    <property type="term" value="P:cell division"/>
    <property type="evidence" value="ECO:0007669"/>
    <property type="project" value="UniProtKB-KW"/>
</dbReference>
<feature type="domain" description="Glycosyl transferase family 28 C-terminal" evidence="12">
    <location>
        <begin position="190"/>
        <end position="354"/>
    </location>
</feature>
<dbReference type="EMBL" id="MJAT01000036">
    <property type="protein sequence ID" value="OEH84712.1"/>
    <property type="molecule type" value="Genomic_DNA"/>
</dbReference>
<dbReference type="InterPro" id="IPR007235">
    <property type="entry name" value="Glyco_trans_28_C"/>
</dbReference>
<dbReference type="OrthoDB" id="9808936at2"/>
<dbReference type="PANTHER" id="PTHR21015">
    <property type="entry name" value="UDP-N-ACETYLGLUCOSAMINE--N-ACETYLMURAMYL-(PENTAPEPTIDE) PYROPHOSPHORYL-UNDECAPRENOL N-ACETYLGLUCOSAMINE TRANSFERASE 1"/>
    <property type="match status" value="1"/>
</dbReference>
<dbReference type="GO" id="GO:0071555">
    <property type="term" value="P:cell wall organization"/>
    <property type="evidence" value="ECO:0007669"/>
    <property type="project" value="UniProtKB-KW"/>
</dbReference>
<dbReference type="Pfam" id="PF04101">
    <property type="entry name" value="Glyco_tran_28_C"/>
    <property type="match status" value="1"/>
</dbReference>
<evidence type="ECO:0000256" key="9">
    <source>
        <dbReference type="ARBA" id="ARBA00023316"/>
    </source>
</evidence>
<dbReference type="HAMAP" id="MF_00033">
    <property type="entry name" value="MurG"/>
    <property type="match status" value="1"/>
</dbReference>
<dbReference type="Gene3D" id="3.40.50.2000">
    <property type="entry name" value="Glycogen Phosphorylase B"/>
    <property type="match status" value="2"/>
</dbReference>
<evidence type="ECO:0000256" key="7">
    <source>
        <dbReference type="ARBA" id="ARBA00023136"/>
    </source>
</evidence>
<keyword evidence="3 10" id="KW-0328">Glycosyltransferase</keyword>
<evidence type="ECO:0000256" key="8">
    <source>
        <dbReference type="ARBA" id="ARBA00023306"/>
    </source>
</evidence>
<evidence type="ECO:0000256" key="2">
    <source>
        <dbReference type="ARBA" id="ARBA00022618"/>
    </source>
</evidence>
<dbReference type="GO" id="GO:0005975">
    <property type="term" value="P:carbohydrate metabolic process"/>
    <property type="evidence" value="ECO:0007669"/>
    <property type="project" value="InterPro"/>
</dbReference>
<evidence type="ECO:0000256" key="6">
    <source>
        <dbReference type="ARBA" id="ARBA00022984"/>
    </source>
</evidence>
<dbReference type="STRING" id="1390249.BHU72_07700"/>
<keyword evidence="8 10" id="KW-0131">Cell cycle</keyword>
<feature type="binding site" evidence="10">
    <location>
        <position position="296"/>
    </location>
    <ligand>
        <name>UDP-N-acetyl-alpha-D-glucosamine</name>
        <dbReference type="ChEBI" id="CHEBI:57705"/>
    </ligand>
</feature>
<comment type="catalytic activity">
    <reaction evidence="10">
        <text>di-trans,octa-cis-undecaprenyl diphospho-N-acetyl-alpha-D-muramoyl-L-alanyl-D-glutamyl-meso-2,6-diaminopimeloyl-D-alanyl-D-alanine + UDP-N-acetyl-alpha-D-glucosamine = di-trans,octa-cis-undecaprenyl diphospho-[N-acetyl-alpha-D-glucosaminyl-(1-&gt;4)]-N-acetyl-alpha-D-muramoyl-L-alanyl-D-glutamyl-meso-2,6-diaminopimeloyl-D-alanyl-D-alanine + UDP + H(+)</text>
        <dbReference type="Rhea" id="RHEA:31227"/>
        <dbReference type="ChEBI" id="CHEBI:15378"/>
        <dbReference type="ChEBI" id="CHEBI:57705"/>
        <dbReference type="ChEBI" id="CHEBI:58223"/>
        <dbReference type="ChEBI" id="CHEBI:61387"/>
        <dbReference type="ChEBI" id="CHEBI:61388"/>
        <dbReference type="EC" id="2.4.1.227"/>
    </reaction>
</comment>
<keyword evidence="7 10" id="KW-0472">Membrane</keyword>
<comment type="pathway">
    <text evidence="10">Cell wall biogenesis; peptidoglycan biosynthesis.</text>
</comment>
<dbReference type="RefSeq" id="WP_069702811.1">
    <property type="nucleotide sequence ID" value="NZ_MJAT01000036.1"/>
</dbReference>
<dbReference type="GO" id="GO:0051991">
    <property type="term" value="F:UDP-N-acetyl-D-glucosamine:N-acetylmuramoyl-L-alanyl-D-glutamyl-meso-2,6-diaminopimelyl-D-alanyl-D-alanine-diphosphoundecaprenol 4-beta-N-acetylglucosaminlytransferase activity"/>
    <property type="evidence" value="ECO:0007669"/>
    <property type="project" value="RHEA"/>
</dbReference>
<keyword evidence="2 10" id="KW-0132">Cell division</keyword>
<sequence>MRVLLTGGGTGGHIYPALSLANHIKKQVPQTEFLYVGTSKGLEADIVPKAGMPMMHVEVSGFKRSLSLTNFKTVYQFLAACRKAKQIIQTFKPDVVVGTGGYVSGPIVYTASRMGLPTMIHEQNAIPGLTNKFLSRFIDVVAVSFPESLEQFPKAKKVVLTGNPRATEVIHADPQKGVESLGLSSILPLVIVVGGSRGARAINEAVEGWLTTDIDLPFQVLFVTGSVHFDKINKTQKAVDISKNVIRLPFVYNMPEVLASADLVIARAGATFLAEITSLGVPSILIPSPHVTNNHQYHNAKALENAGAAIVIEEKGLTAQRLKQKVYELVGNDQRIAQLKVSAKKLGLPEAADRMTYEILKLVRKA</sequence>
<protein>
    <recommendedName>
        <fullName evidence="10">UDP-N-acetylglucosamine--N-acetylmuramyl-(pentapeptide) pyrophosphoryl-undecaprenol N-acetylglucosamine transferase</fullName>
        <ecNumber evidence="10">2.4.1.227</ecNumber>
    </recommendedName>
    <alternativeName>
        <fullName evidence="10">Undecaprenyl-PP-MurNAc-pentapeptide-UDPGlcNAc GlcNAc transferase</fullName>
    </alternativeName>
</protein>
<dbReference type="Pfam" id="PF03033">
    <property type="entry name" value="Glyco_transf_28"/>
    <property type="match status" value="1"/>
</dbReference>
<evidence type="ECO:0000256" key="4">
    <source>
        <dbReference type="ARBA" id="ARBA00022679"/>
    </source>
</evidence>
<name>A0A1E5L3L2_9FIRM</name>
<keyword evidence="6 10" id="KW-0573">Peptidoglycan synthesis</keyword>
<proteinExistence type="inferred from homology"/>
<dbReference type="GO" id="GO:0050511">
    <property type="term" value="F:undecaprenyldiphospho-muramoylpentapeptide beta-N-acetylglucosaminyltransferase activity"/>
    <property type="evidence" value="ECO:0007669"/>
    <property type="project" value="UniProtKB-UniRule"/>
</dbReference>
<dbReference type="AlphaFoldDB" id="A0A1E5L3L2"/>
<comment type="similarity">
    <text evidence="10">Belongs to the glycosyltransferase 28 family. MurG subfamily.</text>
</comment>
<organism evidence="13 14">
    <name type="scientific">Desulfuribacillus stibiiarsenatis</name>
    <dbReference type="NCBI Taxonomy" id="1390249"/>
    <lineage>
        <taxon>Bacteria</taxon>
        <taxon>Bacillati</taxon>
        <taxon>Bacillota</taxon>
        <taxon>Desulfuribacillia</taxon>
        <taxon>Desulfuribacillales</taxon>
        <taxon>Desulfuribacillaceae</taxon>
        <taxon>Desulfuribacillus</taxon>
    </lineage>
</organism>
<dbReference type="NCBIfam" id="TIGR01133">
    <property type="entry name" value="murG"/>
    <property type="match status" value="1"/>
</dbReference>
<dbReference type="SUPFAM" id="SSF53756">
    <property type="entry name" value="UDP-Glycosyltransferase/glycogen phosphorylase"/>
    <property type="match status" value="1"/>
</dbReference>
<dbReference type="UniPathway" id="UPA00219"/>
<evidence type="ECO:0000313" key="14">
    <source>
        <dbReference type="Proteomes" id="UP000095255"/>
    </source>
</evidence>
<keyword evidence="14" id="KW-1185">Reference proteome</keyword>
<keyword evidence="9 10" id="KW-0961">Cell wall biogenesis/degradation</keyword>
<dbReference type="GO" id="GO:0009252">
    <property type="term" value="P:peptidoglycan biosynthetic process"/>
    <property type="evidence" value="ECO:0007669"/>
    <property type="project" value="UniProtKB-UniRule"/>
</dbReference>
<evidence type="ECO:0000256" key="3">
    <source>
        <dbReference type="ARBA" id="ARBA00022676"/>
    </source>
</evidence>
<evidence type="ECO:0000259" key="11">
    <source>
        <dbReference type="Pfam" id="PF03033"/>
    </source>
</evidence>
<reference evidence="13 14" key="1">
    <citation type="submission" date="2016-09" db="EMBL/GenBank/DDBJ databases">
        <title>Desulfuribacillus arsenicus sp. nov., an obligately anaerobic, dissimilatory arsenic- and antimonate-reducing bacterium isolated from anoxic sediments.</title>
        <authorList>
            <person name="Abin C.A."/>
            <person name="Hollibaugh J.T."/>
        </authorList>
    </citation>
    <scope>NUCLEOTIDE SEQUENCE [LARGE SCALE GENOMIC DNA]</scope>
    <source>
        <strain evidence="13 14">MLFW-2</strain>
    </source>
</reference>
<keyword evidence="4 10" id="KW-0808">Transferase</keyword>
<dbReference type="InterPro" id="IPR004276">
    <property type="entry name" value="GlycoTrans_28_N"/>
</dbReference>
<comment type="caution">
    <text evidence="13">The sequence shown here is derived from an EMBL/GenBank/DDBJ whole genome shotgun (WGS) entry which is preliminary data.</text>
</comment>
<keyword evidence="1 10" id="KW-1003">Cell membrane</keyword>